<evidence type="ECO:0000313" key="2">
    <source>
        <dbReference type="Proteomes" id="UP001239213"/>
    </source>
</evidence>
<protein>
    <submittedName>
        <fullName evidence="1">Uncharacterized protein</fullName>
    </submittedName>
</protein>
<sequence length="61" mass="6756">HVLIISHLLQPVFPPSRQVSGSPTSSSNSLVGYLVLLQRQDTVGSFRSSSQVRAYRPNYAR</sequence>
<dbReference type="Proteomes" id="UP001239213">
    <property type="component" value="Unassembled WGS sequence"/>
</dbReference>
<organism evidence="1 2">
    <name type="scientific">Colletotrichum cuscutae</name>
    <dbReference type="NCBI Taxonomy" id="1209917"/>
    <lineage>
        <taxon>Eukaryota</taxon>
        <taxon>Fungi</taxon>
        <taxon>Dikarya</taxon>
        <taxon>Ascomycota</taxon>
        <taxon>Pezizomycotina</taxon>
        <taxon>Sordariomycetes</taxon>
        <taxon>Hypocreomycetidae</taxon>
        <taxon>Glomerellales</taxon>
        <taxon>Glomerellaceae</taxon>
        <taxon>Colletotrichum</taxon>
        <taxon>Colletotrichum acutatum species complex</taxon>
    </lineage>
</organism>
<dbReference type="AlphaFoldDB" id="A0AAI9YDJ7"/>
<proteinExistence type="predicted"/>
<keyword evidence="2" id="KW-1185">Reference proteome</keyword>
<dbReference type="EMBL" id="MPDP01000001">
    <property type="protein sequence ID" value="KAK1499280.1"/>
    <property type="molecule type" value="Genomic_DNA"/>
</dbReference>
<feature type="non-terminal residue" evidence="1">
    <location>
        <position position="1"/>
    </location>
</feature>
<reference evidence="1" key="1">
    <citation type="submission" date="2016-11" db="EMBL/GenBank/DDBJ databases">
        <title>The genome sequence of Colletotrichum cuscutae.</title>
        <authorList>
            <person name="Baroncelli R."/>
        </authorList>
    </citation>
    <scope>NUCLEOTIDE SEQUENCE</scope>
    <source>
        <strain evidence="1">IMI 304802</strain>
    </source>
</reference>
<name>A0AAI9YDJ7_9PEZI</name>
<accession>A0AAI9YDJ7</accession>
<gene>
    <name evidence="1" type="ORF">CCUS01_00002</name>
</gene>
<evidence type="ECO:0000313" key="1">
    <source>
        <dbReference type="EMBL" id="KAK1499280.1"/>
    </source>
</evidence>
<comment type="caution">
    <text evidence="1">The sequence shown here is derived from an EMBL/GenBank/DDBJ whole genome shotgun (WGS) entry which is preliminary data.</text>
</comment>